<name>A0A3B0Z900_9ZZZZ</name>
<gene>
    <name evidence="8" type="ORF">MNBD_GAMMA17-2123</name>
</gene>
<evidence type="ECO:0000313" key="8">
    <source>
        <dbReference type="EMBL" id="VAW84663.1"/>
    </source>
</evidence>
<keyword evidence="4" id="KW-0378">Hydrolase</keyword>
<comment type="similarity">
    <text evidence="5">Belongs to the YicC/YloC family.</text>
</comment>
<dbReference type="GO" id="GO:0004521">
    <property type="term" value="F:RNA endonuclease activity"/>
    <property type="evidence" value="ECO:0007669"/>
    <property type="project" value="InterPro"/>
</dbReference>
<dbReference type="InterPro" id="IPR013551">
    <property type="entry name" value="YicC-like_C"/>
</dbReference>
<evidence type="ECO:0000256" key="5">
    <source>
        <dbReference type="ARBA" id="ARBA00035648"/>
    </source>
</evidence>
<keyword evidence="2" id="KW-0540">Nuclease</keyword>
<evidence type="ECO:0000256" key="3">
    <source>
        <dbReference type="ARBA" id="ARBA00022759"/>
    </source>
</evidence>
<reference evidence="8" key="1">
    <citation type="submission" date="2018-06" db="EMBL/GenBank/DDBJ databases">
        <authorList>
            <person name="Zhirakovskaya E."/>
        </authorList>
    </citation>
    <scope>NUCLEOTIDE SEQUENCE</scope>
</reference>
<evidence type="ECO:0000256" key="1">
    <source>
        <dbReference type="ARBA" id="ARBA00001968"/>
    </source>
</evidence>
<evidence type="ECO:0000256" key="4">
    <source>
        <dbReference type="ARBA" id="ARBA00022801"/>
    </source>
</evidence>
<dbReference type="InterPro" id="IPR013527">
    <property type="entry name" value="YicC-like_N"/>
</dbReference>
<evidence type="ECO:0000259" key="7">
    <source>
        <dbReference type="Pfam" id="PF08340"/>
    </source>
</evidence>
<dbReference type="Pfam" id="PF08340">
    <property type="entry name" value="YicC-like_C"/>
    <property type="match status" value="1"/>
</dbReference>
<accession>A0A3B0Z900</accession>
<dbReference type="Pfam" id="PF03755">
    <property type="entry name" value="YicC-like_N"/>
    <property type="match status" value="1"/>
</dbReference>
<proteinExistence type="inferred from homology"/>
<dbReference type="GO" id="GO:0016787">
    <property type="term" value="F:hydrolase activity"/>
    <property type="evidence" value="ECO:0007669"/>
    <property type="project" value="UniProtKB-KW"/>
</dbReference>
<evidence type="ECO:0000259" key="6">
    <source>
        <dbReference type="Pfam" id="PF03755"/>
    </source>
</evidence>
<feature type="domain" description="Endoribonuclease YicC-like C-terminal" evidence="7">
    <location>
        <begin position="210"/>
        <end position="326"/>
    </location>
</feature>
<dbReference type="PANTHER" id="PTHR30636:SF3">
    <property type="entry name" value="UPF0701 PROTEIN YICC"/>
    <property type="match status" value="1"/>
</dbReference>
<keyword evidence="3" id="KW-0255">Endonuclease</keyword>
<sequence length="326" mass="37053">MYLESTVDWGSFVEAGLLIEALILYDVRLPTDSKDETTMIRSMTAFTRQTNEALWGVLSWELRSVNHRYLEATLRMPEELRALEMVVRERISKRLKRGKVDGFLRFQPVEAASTGLQLNRGLITSLLQANDEVEALMENPARTGPLDILRWPGVLQAAETDLSQLKKETLALLDRALDDMIETREREGAGMKGIIEQRCAALATEVVKVRAVMPDILTAQREKIMLRVAELQVELEPERLAQEIAMITQKSDVAEELDRIEVHLEEVRRVLGQSEPVGRRLDFLMQELNREANTLGSKSISIESTSVAVEMKVLIEQMREQVQNIE</sequence>
<dbReference type="PANTHER" id="PTHR30636">
    <property type="entry name" value="UPF0701 PROTEIN YICC"/>
    <property type="match status" value="1"/>
</dbReference>
<comment type="cofactor">
    <cofactor evidence="1">
        <name>a divalent metal cation</name>
        <dbReference type="ChEBI" id="CHEBI:60240"/>
    </cofactor>
</comment>
<dbReference type="EMBL" id="UOFQ01000005">
    <property type="protein sequence ID" value="VAW84663.1"/>
    <property type="molecule type" value="Genomic_DNA"/>
</dbReference>
<dbReference type="NCBIfam" id="TIGR00255">
    <property type="entry name" value="YicC/YloC family endoribonuclease"/>
    <property type="match status" value="1"/>
</dbReference>
<dbReference type="InterPro" id="IPR005229">
    <property type="entry name" value="YicC/YloC-like"/>
</dbReference>
<organism evidence="8">
    <name type="scientific">hydrothermal vent metagenome</name>
    <dbReference type="NCBI Taxonomy" id="652676"/>
    <lineage>
        <taxon>unclassified sequences</taxon>
        <taxon>metagenomes</taxon>
        <taxon>ecological metagenomes</taxon>
    </lineage>
</organism>
<protein>
    <submittedName>
        <fullName evidence="8">Protein YicC</fullName>
    </submittedName>
</protein>
<feature type="domain" description="Endoribonuclease YicC-like N-terminal" evidence="6">
    <location>
        <begin position="40"/>
        <end position="192"/>
    </location>
</feature>
<evidence type="ECO:0000256" key="2">
    <source>
        <dbReference type="ARBA" id="ARBA00022722"/>
    </source>
</evidence>
<dbReference type="AlphaFoldDB" id="A0A3B0Z900"/>